<proteinExistence type="predicted"/>
<reference evidence="2" key="2">
    <citation type="journal article" date="2015" name="Data Brief">
        <title>Shoot transcriptome of the giant reed, Arundo donax.</title>
        <authorList>
            <person name="Barrero R.A."/>
            <person name="Guerrero F.D."/>
            <person name="Moolhuijzen P."/>
            <person name="Goolsby J.A."/>
            <person name="Tidwell J."/>
            <person name="Bellgard S.E."/>
            <person name="Bellgard M.I."/>
        </authorList>
    </citation>
    <scope>NUCLEOTIDE SEQUENCE</scope>
    <source>
        <tissue evidence="2">Shoot tissue taken approximately 20 cm above the soil surface</tissue>
    </source>
</reference>
<organism evidence="2">
    <name type="scientific">Arundo donax</name>
    <name type="common">Giant reed</name>
    <name type="synonym">Donax arundinaceus</name>
    <dbReference type="NCBI Taxonomy" id="35708"/>
    <lineage>
        <taxon>Eukaryota</taxon>
        <taxon>Viridiplantae</taxon>
        <taxon>Streptophyta</taxon>
        <taxon>Embryophyta</taxon>
        <taxon>Tracheophyta</taxon>
        <taxon>Spermatophyta</taxon>
        <taxon>Magnoliopsida</taxon>
        <taxon>Liliopsida</taxon>
        <taxon>Poales</taxon>
        <taxon>Poaceae</taxon>
        <taxon>PACMAD clade</taxon>
        <taxon>Arundinoideae</taxon>
        <taxon>Arundineae</taxon>
        <taxon>Arundo</taxon>
    </lineage>
</organism>
<evidence type="ECO:0000313" key="2">
    <source>
        <dbReference type="EMBL" id="JAD99800.1"/>
    </source>
</evidence>
<dbReference type="AlphaFoldDB" id="A0A0A9EPJ8"/>
<evidence type="ECO:0000256" key="1">
    <source>
        <dbReference type="SAM" id="MobiDB-lite"/>
    </source>
</evidence>
<accession>A0A0A9EPJ8</accession>
<sequence>MDLGDMLPAAGSEWPRLSTWFVEEEYDEEAEDGKLRMAPEPLRQSSAAS</sequence>
<protein>
    <submittedName>
        <fullName evidence="2">Uncharacterized protein</fullName>
    </submittedName>
</protein>
<dbReference type="EMBL" id="GBRH01198095">
    <property type="protein sequence ID" value="JAD99800.1"/>
    <property type="molecule type" value="Transcribed_RNA"/>
</dbReference>
<name>A0A0A9EPJ8_ARUDO</name>
<feature type="region of interest" description="Disordered" evidence="1">
    <location>
        <begin position="30"/>
        <end position="49"/>
    </location>
</feature>
<reference evidence="2" key="1">
    <citation type="submission" date="2014-09" db="EMBL/GenBank/DDBJ databases">
        <authorList>
            <person name="Magalhaes I.L.F."/>
            <person name="Oliveira U."/>
            <person name="Santos F.R."/>
            <person name="Vidigal T.H.D.A."/>
            <person name="Brescovit A.D."/>
            <person name="Santos A.J."/>
        </authorList>
    </citation>
    <scope>NUCLEOTIDE SEQUENCE</scope>
    <source>
        <tissue evidence="2">Shoot tissue taken approximately 20 cm above the soil surface</tissue>
    </source>
</reference>